<proteinExistence type="predicted"/>
<dbReference type="KEGG" id="lrs:PX52LOC_00323"/>
<dbReference type="PANTHER" id="PTHR43737">
    <property type="entry name" value="BLL7424 PROTEIN"/>
    <property type="match status" value="1"/>
</dbReference>
<dbReference type="EMBL" id="CP042425">
    <property type="protein sequence ID" value="QEL13466.1"/>
    <property type="molecule type" value="Genomic_DNA"/>
</dbReference>
<evidence type="ECO:0000313" key="1">
    <source>
        <dbReference type="EMBL" id="QEL13466.1"/>
    </source>
</evidence>
<reference evidence="2" key="1">
    <citation type="submission" date="2019-08" db="EMBL/GenBank/DDBJ databases">
        <title>Limnoglobus roseus gen. nov., sp. nov., a novel freshwater planctomycete with a giant genome from the family Gemmataceae.</title>
        <authorList>
            <person name="Kulichevskaya I.S."/>
            <person name="Naumoff D.G."/>
            <person name="Miroshnikov K."/>
            <person name="Ivanova A."/>
            <person name="Philippov D.A."/>
            <person name="Hakobyan A."/>
            <person name="Rijpstra I.C."/>
            <person name="Sinninghe Damste J.S."/>
            <person name="Liesack W."/>
            <person name="Dedysh S.N."/>
        </authorList>
    </citation>
    <scope>NUCLEOTIDE SEQUENCE [LARGE SCALE GENOMIC DNA]</scope>
    <source>
        <strain evidence="2">PX52</strain>
    </source>
</reference>
<evidence type="ECO:0000313" key="2">
    <source>
        <dbReference type="Proteomes" id="UP000324974"/>
    </source>
</evidence>
<dbReference type="InterPro" id="IPR010869">
    <property type="entry name" value="DUF1501"/>
</dbReference>
<sequence>MPRLSASLGSLGAALTRRDVLRIGLPALLAANPVRAAKPRGGFGRAKSVLVVFASGGQSQFETYDPKPDAPEEIRGAFGSIPTTVPGLRFCEHLPKLAKLAHRVSVVKSVMHDDLDHGSAVYLSLTGRFHPRKSSNPDPSPNDYPALGAVLKRVRPAARLPYTAIHVNGPLLVPLRPSPGLNGGFLGHGFEPYTVGDPTDDGELTGGLEQLSDVSAARFQGRQQLLGNLDGTRYPSTADHATMVRQAYDVLKSPQARSAFDLSRESAAVRDRYGRHRSGQACLLARRLVEVGVPWVTTFFNYTIRGQDQHPDETEAYGWDTHNDIFDAMKTHLLPRWDATFAVLLDDLHQRGLLDTTLVVGMGEFGRAPKVALEPRFAGASPGRKHWAGCYSVVMAGAGVTPGSVYGASDRIGAYPSDRPVTPADLTATMFYALGLDPGGHYADSTNRPSIISEGTPITGLWA</sequence>
<dbReference type="Pfam" id="PF07394">
    <property type="entry name" value="DUF1501"/>
    <property type="match status" value="1"/>
</dbReference>
<dbReference type="RefSeq" id="WP_149108437.1">
    <property type="nucleotide sequence ID" value="NZ_CP042425.1"/>
</dbReference>
<evidence type="ECO:0008006" key="3">
    <source>
        <dbReference type="Google" id="ProtNLM"/>
    </source>
</evidence>
<dbReference type="InterPro" id="IPR017850">
    <property type="entry name" value="Alkaline_phosphatase_core_sf"/>
</dbReference>
<keyword evidence="2" id="KW-1185">Reference proteome</keyword>
<accession>A0A5C1A651</accession>
<dbReference type="SUPFAM" id="SSF53649">
    <property type="entry name" value="Alkaline phosphatase-like"/>
    <property type="match status" value="1"/>
</dbReference>
<protein>
    <recommendedName>
        <fullName evidence="3">DUF1501 domain-containing protein</fullName>
    </recommendedName>
</protein>
<name>A0A5C1A651_9BACT</name>
<dbReference type="PANTHER" id="PTHR43737:SF1">
    <property type="entry name" value="DUF1501 DOMAIN-CONTAINING PROTEIN"/>
    <property type="match status" value="1"/>
</dbReference>
<gene>
    <name evidence="1" type="ORF">PX52LOC_00323</name>
</gene>
<dbReference type="AlphaFoldDB" id="A0A5C1A651"/>
<dbReference type="Proteomes" id="UP000324974">
    <property type="component" value="Chromosome"/>
</dbReference>
<organism evidence="1 2">
    <name type="scientific">Limnoglobus roseus</name>
    <dbReference type="NCBI Taxonomy" id="2598579"/>
    <lineage>
        <taxon>Bacteria</taxon>
        <taxon>Pseudomonadati</taxon>
        <taxon>Planctomycetota</taxon>
        <taxon>Planctomycetia</taxon>
        <taxon>Gemmatales</taxon>
        <taxon>Gemmataceae</taxon>
        <taxon>Limnoglobus</taxon>
    </lineage>
</organism>
<dbReference type="OrthoDB" id="127333at2"/>